<organism evidence="1 2">
    <name type="scientific">Iphiclides podalirius</name>
    <name type="common">scarce swallowtail</name>
    <dbReference type="NCBI Taxonomy" id="110791"/>
    <lineage>
        <taxon>Eukaryota</taxon>
        <taxon>Metazoa</taxon>
        <taxon>Ecdysozoa</taxon>
        <taxon>Arthropoda</taxon>
        <taxon>Hexapoda</taxon>
        <taxon>Insecta</taxon>
        <taxon>Pterygota</taxon>
        <taxon>Neoptera</taxon>
        <taxon>Endopterygota</taxon>
        <taxon>Lepidoptera</taxon>
        <taxon>Glossata</taxon>
        <taxon>Ditrysia</taxon>
        <taxon>Papilionoidea</taxon>
        <taxon>Papilionidae</taxon>
        <taxon>Papilioninae</taxon>
        <taxon>Iphiclides</taxon>
    </lineage>
</organism>
<gene>
    <name evidence="1" type="ORF">IPOD504_LOCUS16552</name>
</gene>
<feature type="non-terminal residue" evidence="1">
    <location>
        <position position="1"/>
    </location>
</feature>
<sequence length="71" mass="8154">MEWSTKVLAVARLEYGVVMPAGRPLSRRSADHDLRSQQSKPGIQAYIITYRCRREEYVDAPTTVERRHHGG</sequence>
<evidence type="ECO:0000313" key="2">
    <source>
        <dbReference type="Proteomes" id="UP000837857"/>
    </source>
</evidence>
<accession>A0ABN8J4B3</accession>
<name>A0ABN8J4B3_9NEOP</name>
<evidence type="ECO:0000313" key="1">
    <source>
        <dbReference type="EMBL" id="CAH2075163.1"/>
    </source>
</evidence>
<dbReference type="EMBL" id="OW152820">
    <property type="protein sequence ID" value="CAH2075163.1"/>
    <property type="molecule type" value="Genomic_DNA"/>
</dbReference>
<dbReference type="Proteomes" id="UP000837857">
    <property type="component" value="Chromosome 8"/>
</dbReference>
<reference evidence="1" key="1">
    <citation type="submission" date="2022-03" db="EMBL/GenBank/DDBJ databases">
        <authorList>
            <person name="Martin H S."/>
        </authorList>
    </citation>
    <scope>NUCLEOTIDE SEQUENCE</scope>
</reference>
<keyword evidence="2" id="KW-1185">Reference proteome</keyword>
<protein>
    <submittedName>
        <fullName evidence="1">Uncharacterized protein</fullName>
    </submittedName>
</protein>
<proteinExistence type="predicted"/>